<dbReference type="Gene3D" id="3.40.980.10">
    <property type="entry name" value="MoaB/Mog-like domain"/>
    <property type="match status" value="1"/>
</dbReference>
<keyword evidence="5" id="KW-0460">Magnesium</keyword>
<gene>
    <name evidence="7" type="ORF">GCM10023352_04550</name>
</gene>
<comment type="cofactor">
    <cofactor evidence="5">
        <name>Mg(2+)</name>
        <dbReference type="ChEBI" id="CHEBI:18420"/>
    </cofactor>
</comment>
<keyword evidence="8" id="KW-1185">Reference proteome</keyword>
<evidence type="ECO:0000256" key="3">
    <source>
        <dbReference type="ARBA" id="ARBA00022505"/>
    </source>
</evidence>
<dbReference type="EC" id="2.10.1.1" evidence="5"/>
<evidence type="ECO:0000256" key="1">
    <source>
        <dbReference type="ARBA" id="ARBA00002901"/>
    </source>
</evidence>
<comment type="function">
    <text evidence="1 5">Catalyzes the insertion of molybdate into adenylated molybdopterin with the concomitant release of AMP.</text>
</comment>
<dbReference type="InterPro" id="IPR036135">
    <property type="entry name" value="MoeA_linker/N_sf"/>
</dbReference>
<dbReference type="Pfam" id="PF03453">
    <property type="entry name" value="MoeA_N"/>
    <property type="match status" value="1"/>
</dbReference>
<accession>A0ABP9B5Z1</accession>
<comment type="pathway">
    <text evidence="5">Cofactor biosynthesis; molybdopterin biosynthesis.</text>
</comment>
<evidence type="ECO:0000256" key="5">
    <source>
        <dbReference type="RuleBase" id="RU365090"/>
    </source>
</evidence>
<dbReference type="Gene3D" id="2.40.340.10">
    <property type="entry name" value="MoeA, C-terminal, domain IV"/>
    <property type="match status" value="1"/>
</dbReference>
<keyword evidence="5" id="KW-0808">Transferase</keyword>
<reference evidence="8" key="1">
    <citation type="journal article" date="2019" name="Int. J. Syst. Evol. Microbiol.">
        <title>The Global Catalogue of Microorganisms (GCM) 10K type strain sequencing project: providing services to taxonomists for standard genome sequencing and annotation.</title>
        <authorList>
            <consortium name="The Broad Institute Genomics Platform"/>
            <consortium name="The Broad Institute Genome Sequencing Center for Infectious Disease"/>
            <person name="Wu L."/>
            <person name="Ma J."/>
        </authorList>
    </citation>
    <scope>NUCLEOTIDE SEQUENCE [LARGE SCALE GENOMIC DNA]</scope>
    <source>
        <strain evidence="8">JCM 18541</strain>
    </source>
</reference>
<dbReference type="InterPro" id="IPR001453">
    <property type="entry name" value="MoaB/Mog_dom"/>
</dbReference>
<dbReference type="RefSeq" id="WP_345444248.1">
    <property type="nucleotide sequence ID" value="NZ_BAABKP010000001.1"/>
</dbReference>
<dbReference type="InterPro" id="IPR036425">
    <property type="entry name" value="MoaB/Mog-like_dom_sf"/>
</dbReference>
<dbReference type="SUPFAM" id="SSF53218">
    <property type="entry name" value="Molybdenum cofactor biosynthesis proteins"/>
    <property type="match status" value="1"/>
</dbReference>
<dbReference type="InterPro" id="IPR036688">
    <property type="entry name" value="MoeA_C_domain_IV_sf"/>
</dbReference>
<keyword evidence="5" id="KW-0479">Metal-binding</keyword>
<name>A0ABP9B5Z1_9MICC</name>
<keyword evidence="5" id="KW-0501">Molybdenum cofactor biosynthesis</keyword>
<dbReference type="CDD" id="cd00887">
    <property type="entry name" value="MoeA"/>
    <property type="match status" value="1"/>
</dbReference>
<comment type="caution">
    <text evidence="7">The sequence shown here is derived from an EMBL/GenBank/DDBJ whole genome shotgun (WGS) entry which is preliminary data.</text>
</comment>
<feature type="domain" description="MoaB/Mog" evidence="6">
    <location>
        <begin position="201"/>
        <end position="361"/>
    </location>
</feature>
<evidence type="ECO:0000313" key="7">
    <source>
        <dbReference type="EMBL" id="GAA4789699.1"/>
    </source>
</evidence>
<dbReference type="SUPFAM" id="SSF63882">
    <property type="entry name" value="MoeA N-terminal region -like"/>
    <property type="match status" value="1"/>
</dbReference>
<dbReference type="SMART" id="SM00852">
    <property type="entry name" value="MoCF_biosynth"/>
    <property type="match status" value="1"/>
</dbReference>
<evidence type="ECO:0000259" key="6">
    <source>
        <dbReference type="SMART" id="SM00852"/>
    </source>
</evidence>
<sequence length="451" mass="47892">MNPLPTFPRQSTVSPTDYRHLIEATLAATVQCRSEKLPLVETSGRVLAQDLRALRSVPHFDNSQMDGYALTALGAARDDRTFIVGADVPAGSDARDLPIRDDIAYPIMTGAPLPAGYDAVVPVERSRVLTGEQDAAGFAQRGGQIDLPRAAFGDFVRRVGEDIEAGELLATAGCPITSALIGALASQGIGSLKVRSSPRVVLITGGDEITLDTEAAPESGKILDANGPMLCALAGADGAETQRVAIGDSVEQLVGVLTRLVLTWRPDFMITSGGISHGKYEVVRLALTAMMETKDARVQAERTWFGHVAQQPGGPQGLSLLRATSQEQDGSAHLVPVISLPGNPVSTLVSYVELVRPALAQLTGRVAPQPRHGVLALAEGEELQAPEGKTQYRRARLERVFESDGTVRTLLTPDPLTGSHLLHRAATAQVLVQLDPGVTYRSGDVAFYLPL</sequence>
<dbReference type="PANTHER" id="PTHR10192:SF5">
    <property type="entry name" value="GEPHYRIN"/>
    <property type="match status" value="1"/>
</dbReference>
<comment type="catalytic activity">
    <reaction evidence="4">
        <text>adenylyl-molybdopterin + molybdate = Mo-molybdopterin + AMP + H(+)</text>
        <dbReference type="Rhea" id="RHEA:35047"/>
        <dbReference type="ChEBI" id="CHEBI:15378"/>
        <dbReference type="ChEBI" id="CHEBI:36264"/>
        <dbReference type="ChEBI" id="CHEBI:62727"/>
        <dbReference type="ChEBI" id="CHEBI:71302"/>
        <dbReference type="ChEBI" id="CHEBI:456215"/>
        <dbReference type="EC" id="2.10.1.1"/>
    </reaction>
</comment>
<dbReference type="Gene3D" id="3.90.105.10">
    <property type="entry name" value="Molybdopterin biosynthesis moea protein, domain 2"/>
    <property type="match status" value="1"/>
</dbReference>
<evidence type="ECO:0000313" key="8">
    <source>
        <dbReference type="Proteomes" id="UP001500187"/>
    </source>
</evidence>
<protein>
    <recommendedName>
        <fullName evidence="5">Molybdopterin molybdenumtransferase</fullName>
        <ecNumber evidence="5">2.10.1.1</ecNumber>
    </recommendedName>
</protein>
<dbReference type="InterPro" id="IPR038987">
    <property type="entry name" value="MoeA-like"/>
</dbReference>
<dbReference type="EMBL" id="BAABKP010000001">
    <property type="protein sequence ID" value="GAA4789699.1"/>
    <property type="molecule type" value="Genomic_DNA"/>
</dbReference>
<evidence type="ECO:0000256" key="4">
    <source>
        <dbReference type="ARBA" id="ARBA00047317"/>
    </source>
</evidence>
<organism evidence="7 8">
    <name type="scientific">Rothia endophytica</name>
    <dbReference type="NCBI Taxonomy" id="1324766"/>
    <lineage>
        <taxon>Bacteria</taxon>
        <taxon>Bacillati</taxon>
        <taxon>Actinomycetota</taxon>
        <taxon>Actinomycetes</taxon>
        <taxon>Micrococcales</taxon>
        <taxon>Micrococcaceae</taxon>
        <taxon>Rothia</taxon>
    </lineage>
</organism>
<dbReference type="InterPro" id="IPR005110">
    <property type="entry name" value="MoeA_linker/N"/>
</dbReference>
<dbReference type="Pfam" id="PF00994">
    <property type="entry name" value="MoCF_biosynth"/>
    <property type="match status" value="1"/>
</dbReference>
<dbReference type="PANTHER" id="PTHR10192">
    <property type="entry name" value="MOLYBDOPTERIN BIOSYNTHESIS PROTEIN"/>
    <property type="match status" value="1"/>
</dbReference>
<dbReference type="Gene3D" id="2.170.190.11">
    <property type="entry name" value="Molybdopterin biosynthesis moea protein, domain 3"/>
    <property type="match status" value="1"/>
</dbReference>
<keyword evidence="3 5" id="KW-0500">Molybdenum</keyword>
<comment type="similarity">
    <text evidence="2 5">Belongs to the MoeA family.</text>
</comment>
<dbReference type="Proteomes" id="UP001500187">
    <property type="component" value="Unassembled WGS sequence"/>
</dbReference>
<evidence type="ECO:0000256" key="2">
    <source>
        <dbReference type="ARBA" id="ARBA00010763"/>
    </source>
</evidence>
<proteinExistence type="inferred from homology"/>